<name>X1KT59_9ZZZZ</name>
<evidence type="ECO:0000313" key="1">
    <source>
        <dbReference type="EMBL" id="GAH93344.1"/>
    </source>
</evidence>
<sequence length="82" mass="9475">LAFHKSLSRNRGDVRDKMNVLFVKEKDMDFSKFHQEWEIARVFNDGGLCSACLSPVEFDDEFCPYCGVGFGRYFNLDLVEAL</sequence>
<dbReference type="EMBL" id="BARV01001209">
    <property type="protein sequence ID" value="GAH93344.1"/>
    <property type="molecule type" value="Genomic_DNA"/>
</dbReference>
<feature type="non-terminal residue" evidence="1">
    <location>
        <position position="1"/>
    </location>
</feature>
<accession>X1KT59</accession>
<dbReference type="AlphaFoldDB" id="X1KT59"/>
<gene>
    <name evidence="1" type="ORF">S06H3_03647</name>
</gene>
<reference evidence="1" key="1">
    <citation type="journal article" date="2014" name="Front. Microbiol.">
        <title>High frequency of phylogenetically diverse reductive dehalogenase-homologous genes in deep subseafloor sedimentary metagenomes.</title>
        <authorList>
            <person name="Kawai M."/>
            <person name="Futagami T."/>
            <person name="Toyoda A."/>
            <person name="Takaki Y."/>
            <person name="Nishi S."/>
            <person name="Hori S."/>
            <person name="Arai W."/>
            <person name="Tsubouchi T."/>
            <person name="Morono Y."/>
            <person name="Uchiyama I."/>
            <person name="Ito T."/>
            <person name="Fujiyama A."/>
            <person name="Inagaki F."/>
            <person name="Takami H."/>
        </authorList>
    </citation>
    <scope>NUCLEOTIDE SEQUENCE</scope>
    <source>
        <strain evidence="1">Expedition CK06-06</strain>
    </source>
</reference>
<comment type="caution">
    <text evidence="1">The sequence shown here is derived from an EMBL/GenBank/DDBJ whole genome shotgun (WGS) entry which is preliminary data.</text>
</comment>
<organism evidence="1">
    <name type="scientific">marine sediment metagenome</name>
    <dbReference type="NCBI Taxonomy" id="412755"/>
    <lineage>
        <taxon>unclassified sequences</taxon>
        <taxon>metagenomes</taxon>
        <taxon>ecological metagenomes</taxon>
    </lineage>
</organism>
<protein>
    <submittedName>
        <fullName evidence="1">Uncharacterized protein</fullName>
    </submittedName>
</protein>
<proteinExistence type="predicted"/>